<feature type="transmembrane region" description="Helical" evidence="6">
    <location>
        <begin position="309"/>
        <end position="328"/>
    </location>
</feature>
<feature type="transmembrane region" description="Helical" evidence="6">
    <location>
        <begin position="340"/>
        <end position="358"/>
    </location>
</feature>
<keyword evidence="5 6" id="KW-0472">Membrane</keyword>
<feature type="transmembrane region" description="Helical" evidence="6">
    <location>
        <begin position="281"/>
        <end position="297"/>
    </location>
</feature>
<comment type="subcellular location">
    <subcellularLocation>
        <location evidence="1">Cell membrane</location>
        <topology evidence="1">Multi-pass membrane protein</topology>
    </subcellularLocation>
</comment>
<accession>A0A2D3NTF4</accession>
<dbReference type="Proteomes" id="UP000230056">
    <property type="component" value="Chromosome"/>
</dbReference>
<organism evidence="7 8">
    <name type="scientific">Fusobacterium pseudoperiodonticum</name>
    <dbReference type="NCBI Taxonomy" id="2663009"/>
    <lineage>
        <taxon>Bacteria</taxon>
        <taxon>Fusobacteriati</taxon>
        <taxon>Fusobacteriota</taxon>
        <taxon>Fusobacteriia</taxon>
        <taxon>Fusobacteriales</taxon>
        <taxon>Fusobacteriaceae</taxon>
        <taxon>Fusobacterium</taxon>
    </lineage>
</organism>
<evidence type="ECO:0000256" key="5">
    <source>
        <dbReference type="ARBA" id="ARBA00023136"/>
    </source>
</evidence>
<dbReference type="GO" id="GO:0043190">
    <property type="term" value="C:ATP-binding cassette (ABC) transporter complex"/>
    <property type="evidence" value="ECO:0007669"/>
    <property type="project" value="TreeGrafter"/>
</dbReference>
<keyword evidence="4 6" id="KW-1133">Transmembrane helix</keyword>
<dbReference type="InterPro" id="IPR005495">
    <property type="entry name" value="LptG/LptF_permease"/>
</dbReference>
<evidence type="ECO:0000313" key="8">
    <source>
        <dbReference type="Proteomes" id="UP000230056"/>
    </source>
</evidence>
<dbReference type="Pfam" id="PF03739">
    <property type="entry name" value="LptF_LptG"/>
    <property type="match status" value="1"/>
</dbReference>
<name>A0A2D3NTF4_9FUSO</name>
<gene>
    <name evidence="7" type="ORF">CTM72_02410</name>
</gene>
<evidence type="ECO:0000256" key="2">
    <source>
        <dbReference type="ARBA" id="ARBA00022475"/>
    </source>
</evidence>
<proteinExistence type="predicted"/>
<dbReference type="GO" id="GO:0015920">
    <property type="term" value="P:lipopolysaccharide transport"/>
    <property type="evidence" value="ECO:0007669"/>
    <property type="project" value="TreeGrafter"/>
</dbReference>
<dbReference type="PANTHER" id="PTHR33529:SF8">
    <property type="entry name" value="PERMEASE, YJGP_YJGQ FAMILY"/>
    <property type="match status" value="1"/>
</dbReference>
<feature type="transmembrane region" description="Helical" evidence="6">
    <location>
        <begin position="12"/>
        <end position="31"/>
    </location>
</feature>
<keyword evidence="2" id="KW-1003">Cell membrane</keyword>
<evidence type="ECO:0000256" key="1">
    <source>
        <dbReference type="ARBA" id="ARBA00004651"/>
    </source>
</evidence>
<feature type="transmembrane region" description="Helical" evidence="6">
    <location>
        <begin position="66"/>
        <end position="88"/>
    </location>
</feature>
<dbReference type="RefSeq" id="WP_100024356.1">
    <property type="nucleotide sequence ID" value="NZ_CP024699.1"/>
</dbReference>
<dbReference type="PANTHER" id="PTHR33529">
    <property type="entry name" value="SLR0882 PROTEIN-RELATED"/>
    <property type="match status" value="1"/>
</dbReference>
<evidence type="ECO:0000256" key="4">
    <source>
        <dbReference type="ARBA" id="ARBA00022989"/>
    </source>
</evidence>
<evidence type="ECO:0000256" key="6">
    <source>
        <dbReference type="SAM" id="Phobius"/>
    </source>
</evidence>
<sequence length="363" mass="41355">MIKKLDIYISKYFIKYFLMNIIGFMGVFLLAQTFKIIKYINQGKLVGGEIFDYIINLLPKMFVETAPLSVLLAGLITISIMASNLEIVSLKTSGIRFLRIVRAPLIIAFIISLIVFFVNNSIYTKSLAKINFYRKGEIDASLRLPTTKENAFLINNTDGYIYLMGNINRETGLAEKIEIVVYENEISKPVEIITAQSGKYDKDNKKWLLSGVNIYNVETKKTITKVEYDSDRFVEDPNNFIRAAAEDPRMLTIKELKKTIKEQKNIGEDTRIYLSELAKRYSFPFASFIVAFIGLSISSKYVRGGRTTLNLVICVVAGYGYYLVSGAFEAMSLNGILNPFISSWIPNILYFIIGMYFMNRAEY</sequence>
<reference evidence="7 8" key="1">
    <citation type="submission" date="2017-11" db="EMBL/GenBank/DDBJ databases">
        <title>Genome sequencing of Fusobacterium periodonticum KCOM 1261.</title>
        <authorList>
            <person name="Kook J.-K."/>
            <person name="Park S.-N."/>
            <person name="Lim Y.K."/>
        </authorList>
    </citation>
    <scope>NUCLEOTIDE SEQUENCE [LARGE SCALE GENOMIC DNA]</scope>
    <source>
        <strain evidence="7 8">KCOM 1261</strain>
    </source>
</reference>
<evidence type="ECO:0000256" key="3">
    <source>
        <dbReference type="ARBA" id="ARBA00022692"/>
    </source>
</evidence>
<feature type="transmembrane region" description="Helical" evidence="6">
    <location>
        <begin position="100"/>
        <end position="118"/>
    </location>
</feature>
<dbReference type="AlphaFoldDB" id="A0A2D3NTF4"/>
<dbReference type="EMBL" id="CP024699">
    <property type="protein sequence ID" value="ATV58701.1"/>
    <property type="molecule type" value="Genomic_DNA"/>
</dbReference>
<evidence type="ECO:0000313" key="7">
    <source>
        <dbReference type="EMBL" id="ATV58701.1"/>
    </source>
</evidence>
<keyword evidence="3 6" id="KW-0812">Transmembrane</keyword>
<protein>
    <submittedName>
        <fullName evidence="7">Permease</fullName>
    </submittedName>
</protein>